<dbReference type="STRING" id="1229783.C273_00195"/>
<dbReference type="eggNOG" id="COG1136">
    <property type="taxonomic scope" value="Bacteria"/>
</dbReference>
<keyword evidence="1" id="KW-0547">Nucleotide-binding</keyword>
<gene>
    <name evidence="4" type="ORF">C273_00195</name>
</gene>
<keyword evidence="2" id="KW-0067">ATP-binding</keyword>
<dbReference type="RefSeq" id="WP_009381622.1">
    <property type="nucleotide sequence ID" value="NZ_AMSQ01000001.1"/>
</dbReference>
<dbReference type="AlphaFoldDB" id="K9AWF8"/>
<dbReference type="OrthoDB" id="9791546at2"/>
<keyword evidence="5" id="KW-1185">Reference proteome</keyword>
<dbReference type="SUPFAM" id="SSF52540">
    <property type="entry name" value="P-loop containing nucleoside triphosphate hydrolases"/>
    <property type="match status" value="1"/>
</dbReference>
<dbReference type="Gene3D" id="3.40.50.300">
    <property type="entry name" value="P-loop containing nucleotide triphosphate hydrolases"/>
    <property type="match status" value="1"/>
</dbReference>
<dbReference type="InterPro" id="IPR017871">
    <property type="entry name" value="ABC_transporter-like_CS"/>
</dbReference>
<dbReference type="SMART" id="SM00382">
    <property type="entry name" value="AAA"/>
    <property type="match status" value="1"/>
</dbReference>
<evidence type="ECO:0000259" key="3">
    <source>
        <dbReference type="PROSITE" id="PS50893"/>
    </source>
</evidence>
<dbReference type="InterPro" id="IPR003593">
    <property type="entry name" value="AAA+_ATPase"/>
</dbReference>
<protein>
    <submittedName>
        <fullName evidence="4">ABC transporter-like protein</fullName>
    </submittedName>
</protein>
<dbReference type="PROSITE" id="PS00211">
    <property type="entry name" value="ABC_TRANSPORTER_1"/>
    <property type="match status" value="1"/>
</dbReference>
<reference evidence="4 5" key="1">
    <citation type="journal article" date="2013" name="Genome Announc.">
        <title>Genome Sequence of Staphylococcus massiliensis Strain S46, Isolated from the Surface of Healthy Human Skin.</title>
        <authorList>
            <person name="Srivastav R."/>
            <person name="Singh A."/>
            <person name="Jangir P.K."/>
            <person name="Kumari C."/>
            <person name="Muduli S."/>
            <person name="Sharma R."/>
        </authorList>
    </citation>
    <scope>NUCLEOTIDE SEQUENCE [LARGE SCALE GENOMIC DNA]</scope>
    <source>
        <strain evidence="4 5">S46</strain>
    </source>
</reference>
<dbReference type="PANTHER" id="PTHR42798">
    <property type="entry name" value="LIPOPROTEIN-RELEASING SYSTEM ATP-BINDING PROTEIN LOLD"/>
    <property type="match status" value="1"/>
</dbReference>
<dbReference type="GO" id="GO:0016887">
    <property type="term" value="F:ATP hydrolysis activity"/>
    <property type="evidence" value="ECO:0007669"/>
    <property type="project" value="InterPro"/>
</dbReference>
<evidence type="ECO:0000256" key="2">
    <source>
        <dbReference type="ARBA" id="ARBA00022840"/>
    </source>
</evidence>
<accession>K9AWF8</accession>
<name>K9AWF8_9STAP</name>
<organism evidence="4 5">
    <name type="scientific">Staphylococcus massiliensis S46</name>
    <dbReference type="NCBI Taxonomy" id="1229783"/>
    <lineage>
        <taxon>Bacteria</taxon>
        <taxon>Bacillati</taxon>
        <taxon>Bacillota</taxon>
        <taxon>Bacilli</taxon>
        <taxon>Bacillales</taxon>
        <taxon>Staphylococcaceae</taxon>
        <taxon>Staphylococcus</taxon>
    </lineage>
</organism>
<dbReference type="PROSITE" id="PS50893">
    <property type="entry name" value="ABC_TRANSPORTER_2"/>
    <property type="match status" value="1"/>
</dbReference>
<dbReference type="GO" id="GO:0005524">
    <property type="term" value="F:ATP binding"/>
    <property type="evidence" value="ECO:0007669"/>
    <property type="project" value="UniProtKB-KW"/>
</dbReference>
<comment type="caution">
    <text evidence="4">The sequence shown here is derived from an EMBL/GenBank/DDBJ whole genome shotgun (WGS) entry which is preliminary data.</text>
</comment>
<dbReference type="Pfam" id="PF00005">
    <property type="entry name" value="ABC_tran"/>
    <property type="match status" value="1"/>
</dbReference>
<sequence length="222" mass="24907">MNHIINLSLNSKRFKKNNLTMLKSFNLEVDYGESISITGSSGVGKTTLLNIIGLVDSDFDGNYNLFGHNINGLSSKEKALLRNQKLGFILQESALINSLSIEKNIKLPYLYAKSNDVQNLIDHYNYVIEKVGIQGILKKKPLECSGGQRARASLARGLIMKPDLILADEPTSSLDEDTKARIVDLLFEMNREFRSTLITVTHELDLAHRHDRMITIVKDCSN</sequence>
<evidence type="ECO:0000256" key="1">
    <source>
        <dbReference type="ARBA" id="ARBA00022741"/>
    </source>
</evidence>
<dbReference type="PATRIC" id="fig|1229783.3.peg.39"/>
<evidence type="ECO:0000313" key="5">
    <source>
        <dbReference type="Proteomes" id="UP000009885"/>
    </source>
</evidence>
<evidence type="ECO:0000313" key="4">
    <source>
        <dbReference type="EMBL" id="EKU50396.1"/>
    </source>
</evidence>
<dbReference type="EMBL" id="AMSQ01000001">
    <property type="protein sequence ID" value="EKU50396.1"/>
    <property type="molecule type" value="Genomic_DNA"/>
</dbReference>
<dbReference type="InterPro" id="IPR027417">
    <property type="entry name" value="P-loop_NTPase"/>
</dbReference>
<proteinExistence type="predicted"/>
<feature type="domain" description="ABC transporter" evidence="3">
    <location>
        <begin position="7"/>
        <end position="222"/>
    </location>
</feature>
<dbReference type="InterPro" id="IPR003439">
    <property type="entry name" value="ABC_transporter-like_ATP-bd"/>
</dbReference>
<dbReference type="PANTHER" id="PTHR42798:SF4">
    <property type="entry name" value="ABC TRANSPORTER DOMAIN-CONTAINING PROTEIN"/>
    <property type="match status" value="1"/>
</dbReference>
<dbReference type="Proteomes" id="UP000009885">
    <property type="component" value="Unassembled WGS sequence"/>
</dbReference>